<evidence type="ECO:0000313" key="2">
    <source>
        <dbReference type="EMBL" id="CAG1840556.1"/>
    </source>
</evidence>
<dbReference type="EMBL" id="HG996470">
    <property type="protein sequence ID" value="CAG1840556.1"/>
    <property type="molecule type" value="Genomic_DNA"/>
</dbReference>
<feature type="non-terminal residue" evidence="2">
    <location>
        <position position="1"/>
    </location>
</feature>
<feature type="compositionally biased region" description="Basic and acidic residues" evidence="1">
    <location>
        <begin position="19"/>
        <end position="35"/>
    </location>
</feature>
<feature type="region of interest" description="Disordered" evidence="1">
    <location>
        <begin position="1"/>
        <end position="89"/>
    </location>
</feature>
<reference evidence="2" key="1">
    <citation type="submission" date="2021-03" db="EMBL/GenBank/DDBJ databases">
        <authorList>
            <consortium name="Genoscope - CEA"/>
            <person name="William W."/>
        </authorList>
    </citation>
    <scope>NUCLEOTIDE SEQUENCE</scope>
    <source>
        <strain evidence="2">Doubled-haploid Pahang</strain>
    </source>
</reference>
<sequence>QEHREINRPWHTRQQVTAEPKKKQERPTNDGERYSRGRKARRGTWQQSPVASLNAALDSRESSASRIGRTQLSGMPPARPNLAAIEPFD</sequence>
<organism evidence="2">
    <name type="scientific">Musa acuminata subsp. malaccensis</name>
    <name type="common">Wild banana</name>
    <name type="synonym">Musa malaccensis</name>
    <dbReference type="NCBI Taxonomy" id="214687"/>
    <lineage>
        <taxon>Eukaryota</taxon>
        <taxon>Viridiplantae</taxon>
        <taxon>Streptophyta</taxon>
        <taxon>Embryophyta</taxon>
        <taxon>Tracheophyta</taxon>
        <taxon>Spermatophyta</taxon>
        <taxon>Magnoliopsida</taxon>
        <taxon>Liliopsida</taxon>
        <taxon>Zingiberales</taxon>
        <taxon>Musaceae</taxon>
        <taxon>Musa</taxon>
    </lineage>
</organism>
<feature type="compositionally biased region" description="Polar residues" evidence="1">
    <location>
        <begin position="64"/>
        <end position="73"/>
    </location>
</feature>
<accession>A0A8D7A038</accession>
<protein>
    <submittedName>
        <fullName evidence="2">(wild Malaysian banana) hypothetical protein</fullName>
    </submittedName>
</protein>
<gene>
    <name evidence="2" type="ORF">GSMUA_282260.1</name>
</gene>
<name>A0A8D7A038_MUSAM</name>
<proteinExistence type="predicted"/>
<evidence type="ECO:0000256" key="1">
    <source>
        <dbReference type="SAM" id="MobiDB-lite"/>
    </source>
</evidence>
<dbReference type="AlphaFoldDB" id="A0A8D7A038"/>